<sequence length="484" mass="54632">MKWKRYWLALHPASRHGIARLELSEAIQERSTVVVRRHPERKVIRLADCVSVVKLPPHAEACPGENMAAFCVETEEKRLVFAAERESCGEWVNIICNIAFQKQTKSAPLPVPHMEDNQIYMSREQLSEFKVVVLQSDASVRCGLKGQYWLQTGEDMLLIQDLDTRRTVMEWPYKLLRRYGRDKMLFSIEAGRRCESGPGTFNFETQQSEEILRLIESAIRQQKSLSVARERHSPHSPRSRSPRSPLPKRPESLLSLDAEGNSSPNSADALGPNFSPISNPAHIKPASPICLTEVVYANPADSLRSSQMTHSDPADLIEPVYSSPTVLIGKHEPVYAQPDLIKSLHSLKDDPLPTPYKDEPVYSDPVDVIRPKANTCVQANPTNTTDIQPKTVSNNVKHPEPVYSEVYDHIALISRKKADQTFEEPIYSVPEVVKSTQNNNLQQNKMPEEHQPIYSKVNKPPKTPYKDKKPSLTSEIVSEDLGLI</sequence>
<dbReference type="Proteomes" id="UP000000437">
    <property type="component" value="Chromosome 1"/>
</dbReference>
<evidence type="ECO:0000313" key="2">
    <source>
        <dbReference type="RefSeq" id="XP_073809211.1"/>
    </source>
</evidence>
<protein>
    <submittedName>
        <fullName evidence="2">Uncharacterized protein dok1a isoform X2</fullName>
    </submittedName>
</protein>
<accession>A0AC58JRV0</accession>
<dbReference type="RefSeq" id="XP_073809211.1">
    <property type="nucleotide sequence ID" value="XM_073953110.1"/>
</dbReference>
<proteinExistence type="predicted"/>
<reference evidence="2" key="1">
    <citation type="submission" date="2025-08" db="UniProtKB">
        <authorList>
            <consortium name="RefSeq"/>
        </authorList>
    </citation>
    <scope>IDENTIFICATION</scope>
    <source>
        <strain evidence="2">Tuebingen</strain>
        <tissue evidence="2">Fibroblasts and whole tissue</tissue>
    </source>
</reference>
<keyword evidence="1" id="KW-1185">Reference proteome</keyword>
<organism evidence="1 2">
    <name type="scientific">Danio rerio</name>
    <name type="common">Zebrafish</name>
    <name type="synonym">Brachydanio rerio</name>
    <dbReference type="NCBI Taxonomy" id="7955"/>
    <lineage>
        <taxon>Eukaryota</taxon>
        <taxon>Metazoa</taxon>
        <taxon>Chordata</taxon>
        <taxon>Craniata</taxon>
        <taxon>Vertebrata</taxon>
        <taxon>Euteleostomi</taxon>
        <taxon>Actinopterygii</taxon>
        <taxon>Neopterygii</taxon>
        <taxon>Teleostei</taxon>
        <taxon>Ostariophysi</taxon>
        <taxon>Cypriniformes</taxon>
        <taxon>Danionidae</taxon>
        <taxon>Danioninae</taxon>
        <taxon>Danio</taxon>
    </lineage>
</organism>
<name>A0AC58JRV0_DANRE</name>
<evidence type="ECO:0000313" key="1">
    <source>
        <dbReference type="Proteomes" id="UP000000437"/>
    </source>
</evidence>
<gene>
    <name evidence="2" type="primary">dok1a</name>
</gene>